<evidence type="ECO:0000313" key="1">
    <source>
        <dbReference type="EMBL" id="EFL47246.1"/>
    </source>
</evidence>
<sequence length="425" mass="50842">MKLLAMQCKFNIFVILTIEFKILKTFSMSAFRTIDELILRLNREKALIKDLFEKRKDLSIRRSYAEEMLDYDAARLRFLIESGIIHESGEFVELEDVYLRFFEEVLEVNEEVNVSSVKDYIDNLNAQIGYFLKENNERQKYGYQKEVRKILKKISLTTLRNIIDLKRNINNTYKNEPNYKIKIDKLRALDVKRNNIKILIHECERVLDERQPTFFSVAMDVQMRETVNDVRAELIEAAHSLIEIQKQIIQYINLIEFQTKRLKKLRRLKYLRDQLIIKEYTNVEAVMLRLNPVWLEPQMGYRLKLSLDYLRTSNEALEILKLLEKRKNNRITRQGQEAEALDTAYLKATTHTQQSVSQQEVINRFRAQAQDLFTFVQNYRYRIEVTEEEKLVLFCQLASQYADQLQFTDTIATHKQWEYPLIYIK</sequence>
<evidence type="ECO:0000313" key="2">
    <source>
        <dbReference type="Proteomes" id="UP000003610"/>
    </source>
</evidence>
<dbReference type="Proteomes" id="UP000003610">
    <property type="component" value="Unassembled WGS sequence"/>
</dbReference>
<dbReference type="STRING" id="866771.HMPREF9296_0067"/>
<dbReference type="AlphaFoldDB" id="E1KMR3"/>
<dbReference type="EMBL" id="AEDO01000008">
    <property type="protein sequence ID" value="EFL47246.1"/>
    <property type="molecule type" value="Genomic_DNA"/>
</dbReference>
<name>E1KMR3_9BACT</name>
<protein>
    <submittedName>
        <fullName evidence="1">Uncharacterized protein</fullName>
    </submittedName>
</protein>
<reference evidence="1 2" key="1">
    <citation type="submission" date="2010-08" db="EMBL/GenBank/DDBJ databases">
        <authorList>
            <person name="Durkin A.S."/>
            <person name="Madupu R."/>
            <person name="Torralba M."/>
            <person name="Gillis M."/>
            <person name="Methe B."/>
            <person name="Sutton G."/>
            <person name="Nelson K.E."/>
        </authorList>
    </citation>
    <scope>NUCLEOTIDE SEQUENCE [LARGE SCALE GENOMIC DNA]</scope>
    <source>
        <strain evidence="1 2">FB035-09AN</strain>
    </source>
</reference>
<comment type="caution">
    <text evidence="1">The sequence shown here is derived from an EMBL/GenBank/DDBJ whole genome shotgun (WGS) entry which is preliminary data.</text>
</comment>
<accession>E1KMR3</accession>
<organism evidence="1 2">
    <name type="scientific">Prevotella disiens FB035-09AN</name>
    <dbReference type="NCBI Taxonomy" id="866771"/>
    <lineage>
        <taxon>Bacteria</taxon>
        <taxon>Pseudomonadati</taxon>
        <taxon>Bacteroidota</taxon>
        <taxon>Bacteroidia</taxon>
        <taxon>Bacteroidales</taxon>
        <taxon>Prevotellaceae</taxon>
        <taxon>Prevotella</taxon>
    </lineage>
</organism>
<dbReference type="eggNOG" id="ENOG502Z7N5">
    <property type="taxonomic scope" value="Bacteria"/>
</dbReference>
<gene>
    <name evidence="1" type="ORF">HMPREF9296_0067</name>
</gene>
<proteinExistence type="predicted"/>